<keyword evidence="2" id="KW-0677">Repeat</keyword>
<dbReference type="AlphaFoldDB" id="A0A7W8F6X0"/>
<keyword evidence="6" id="KW-1185">Reference proteome</keyword>
<dbReference type="PANTHER" id="PTHR19879:SF9">
    <property type="entry name" value="TRANSCRIPTION INITIATION FACTOR TFIID SUBUNIT 5"/>
    <property type="match status" value="1"/>
</dbReference>
<evidence type="ECO:0000256" key="1">
    <source>
        <dbReference type="ARBA" id="ARBA00022574"/>
    </source>
</evidence>
<dbReference type="InterPro" id="IPR019775">
    <property type="entry name" value="WD40_repeat_CS"/>
</dbReference>
<reference evidence="5 6" key="1">
    <citation type="submission" date="2020-08" db="EMBL/GenBank/DDBJ databases">
        <title>Genomic Encyclopedia of Type Strains, Phase III (KMG-III): the genomes of soil and plant-associated and newly described type strains.</title>
        <authorList>
            <person name="Whitman W."/>
        </authorList>
    </citation>
    <scope>NUCLEOTIDE SEQUENCE [LARGE SCALE GENOMIC DNA]</scope>
    <source>
        <strain evidence="5 6">CECT 3226</strain>
    </source>
</reference>
<proteinExistence type="predicted"/>
<dbReference type="SUPFAM" id="SSF50978">
    <property type="entry name" value="WD40 repeat-like"/>
    <property type="match status" value="1"/>
</dbReference>
<name>A0A7W8F6X0_9ACTN</name>
<evidence type="ECO:0000256" key="2">
    <source>
        <dbReference type="ARBA" id="ARBA00022737"/>
    </source>
</evidence>
<feature type="compositionally biased region" description="Low complexity" evidence="4">
    <location>
        <begin position="1"/>
        <end position="13"/>
    </location>
</feature>
<dbReference type="Proteomes" id="UP000568022">
    <property type="component" value="Unassembled WGS sequence"/>
</dbReference>
<evidence type="ECO:0000313" key="6">
    <source>
        <dbReference type="Proteomes" id="UP000568022"/>
    </source>
</evidence>
<evidence type="ECO:0000256" key="3">
    <source>
        <dbReference type="PROSITE-ProRule" id="PRU00221"/>
    </source>
</evidence>
<feature type="region of interest" description="Disordered" evidence="4">
    <location>
        <begin position="130"/>
        <end position="158"/>
    </location>
</feature>
<dbReference type="Gene3D" id="2.130.10.10">
    <property type="entry name" value="YVTN repeat-like/Quinoprotein amine dehydrogenase"/>
    <property type="match status" value="2"/>
</dbReference>
<keyword evidence="1 3" id="KW-0853">WD repeat</keyword>
<dbReference type="PANTHER" id="PTHR19879">
    <property type="entry name" value="TRANSCRIPTION INITIATION FACTOR TFIID"/>
    <property type="match status" value="1"/>
</dbReference>
<dbReference type="EMBL" id="JACHJE010000001">
    <property type="protein sequence ID" value="MBB5123589.1"/>
    <property type="molecule type" value="Genomic_DNA"/>
</dbReference>
<dbReference type="Pfam" id="PF00400">
    <property type="entry name" value="WD40"/>
    <property type="match status" value="3"/>
</dbReference>
<evidence type="ECO:0000313" key="5">
    <source>
        <dbReference type="EMBL" id="MBB5123589.1"/>
    </source>
</evidence>
<dbReference type="InterPro" id="IPR015943">
    <property type="entry name" value="WD40/YVTN_repeat-like_dom_sf"/>
</dbReference>
<feature type="region of interest" description="Disordered" evidence="4">
    <location>
        <begin position="1"/>
        <end position="82"/>
    </location>
</feature>
<comment type="caution">
    <text evidence="5">The sequence shown here is derived from an EMBL/GenBank/DDBJ whole genome shotgun (WGS) entry which is preliminary data.</text>
</comment>
<sequence length="403" mass="42395">MTRRSSTSAATTTGQVTSLAFAPDDRTLASAAPDGADLTGEGEESGNGAVRLWNVDGPQSSSAHASIPSGDLSPQPFDPKGQFVVAGGPSTLWQVGGVPEPRRLAVLRTFNRGGQRVSFSPEGRTLATGRPLGFWDVSTPSRPRELHGPRETEDPQTVVYGPDGSLLAAAEPLGPVRLWEVSDPARPRQLGTLSGSGEAPSRYLGAAPVAFAGKRGLLAALREDGEAVQLWDISRPDRPVRTGVIPVAPAGAGSLATSPDGRTLFVGDSHGTVTVWDITEPHRARKAGVSERLSGPVTHLAAHPTRDLLAGADQDGAVRLWDVSEPSAPRETALLAVNGSYDTTGLAFSPDGGLFAVSTPDSTRLWHTDVDAVLQRLCAESAPLTETQWKQYFPDRPYDPPCA</sequence>
<dbReference type="PROSITE" id="PS50082">
    <property type="entry name" value="WD_REPEATS_2"/>
    <property type="match status" value="2"/>
</dbReference>
<feature type="compositionally biased region" description="Basic and acidic residues" evidence="4">
    <location>
        <begin position="142"/>
        <end position="153"/>
    </location>
</feature>
<evidence type="ECO:0000256" key="4">
    <source>
        <dbReference type="SAM" id="MobiDB-lite"/>
    </source>
</evidence>
<dbReference type="PROSITE" id="PS00678">
    <property type="entry name" value="WD_REPEATS_1"/>
    <property type="match status" value="1"/>
</dbReference>
<organism evidence="5 6">
    <name type="scientific">Streptomyces griseoloalbus</name>
    <dbReference type="NCBI Taxonomy" id="67303"/>
    <lineage>
        <taxon>Bacteria</taxon>
        <taxon>Bacillati</taxon>
        <taxon>Actinomycetota</taxon>
        <taxon>Actinomycetes</taxon>
        <taxon>Kitasatosporales</taxon>
        <taxon>Streptomycetaceae</taxon>
        <taxon>Streptomyces</taxon>
    </lineage>
</organism>
<feature type="repeat" description="WD" evidence="3">
    <location>
        <begin position="290"/>
        <end position="331"/>
    </location>
</feature>
<dbReference type="InterPro" id="IPR036322">
    <property type="entry name" value="WD40_repeat_dom_sf"/>
</dbReference>
<accession>A0A7W8F6X0</accession>
<protein>
    <submittedName>
        <fullName evidence="5">WD40 repeat protein</fullName>
    </submittedName>
</protein>
<gene>
    <name evidence="5" type="ORF">FHS32_000301</name>
</gene>
<dbReference type="SMART" id="SM00320">
    <property type="entry name" value="WD40"/>
    <property type="match status" value="5"/>
</dbReference>
<dbReference type="InterPro" id="IPR001680">
    <property type="entry name" value="WD40_rpt"/>
</dbReference>
<feature type="repeat" description="WD" evidence="3">
    <location>
        <begin position="254"/>
        <end position="286"/>
    </location>
</feature>